<feature type="domain" description="HTH lysR-type" evidence="5">
    <location>
        <begin position="12"/>
        <end position="69"/>
    </location>
</feature>
<dbReference type="RefSeq" id="WP_107148729.1">
    <property type="nucleotide sequence ID" value="NZ_PYUC01000001.1"/>
</dbReference>
<dbReference type="SUPFAM" id="SSF53850">
    <property type="entry name" value="Periplasmic binding protein-like II"/>
    <property type="match status" value="1"/>
</dbReference>
<evidence type="ECO:0000313" key="6">
    <source>
        <dbReference type="EMBL" id="PTB22346.1"/>
    </source>
</evidence>
<gene>
    <name evidence="6" type="ORF">C9I57_00650</name>
</gene>
<reference evidence="6 7" key="1">
    <citation type="submission" date="2018-03" db="EMBL/GenBank/DDBJ databases">
        <title>Whole genome analyses suggest that Burkholderia sensu lato contains two further novel genera in the rhizoxinica-symbiotica group Mycetohabitans gen. nov., and Trinickia gen. nov.: implications for the evolution of diazotrophy and nodulation in the Burkholderiaceae.</title>
        <authorList>
            <person name="Estrada De Los Santos P."/>
            <person name="Palmer M."/>
            <person name="Chavez-Ramirez B."/>
            <person name="Steenkamp E.T."/>
            <person name="Hirsch A.M."/>
            <person name="Manyaka P."/>
            <person name="Maluk M."/>
            <person name="Lafos M."/>
            <person name="Crook M."/>
            <person name="Gross E."/>
            <person name="Simon M.F."/>
            <person name="Bueno Dos Reis Junior F."/>
            <person name="Poole P.S."/>
            <person name="Venter S.N."/>
            <person name="James E.K."/>
        </authorList>
    </citation>
    <scope>NUCLEOTIDE SEQUENCE [LARGE SCALE GENOMIC DNA]</scope>
    <source>
        <strain evidence="6 7">JPY-366</strain>
    </source>
</reference>
<comment type="similarity">
    <text evidence="1">Belongs to the LysR transcriptional regulatory family.</text>
</comment>
<dbReference type="SUPFAM" id="SSF46785">
    <property type="entry name" value="Winged helix' DNA-binding domain"/>
    <property type="match status" value="1"/>
</dbReference>
<dbReference type="PRINTS" id="PR00039">
    <property type="entry name" value="HTHLYSR"/>
</dbReference>
<dbReference type="InterPro" id="IPR005119">
    <property type="entry name" value="LysR_subst-bd"/>
</dbReference>
<dbReference type="InterPro" id="IPR037405">
    <property type="entry name" value="GbpR_PBP2"/>
</dbReference>
<evidence type="ECO:0000256" key="2">
    <source>
        <dbReference type="ARBA" id="ARBA00023015"/>
    </source>
</evidence>
<keyword evidence="4" id="KW-0804">Transcription</keyword>
<evidence type="ECO:0000259" key="5">
    <source>
        <dbReference type="PROSITE" id="PS50931"/>
    </source>
</evidence>
<dbReference type="CDD" id="cd08435">
    <property type="entry name" value="PBP2_GbpR"/>
    <property type="match status" value="1"/>
</dbReference>
<dbReference type="InterPro" id="IPR000847">
    <property type="entry name" value="LysR_HTH_N"/>
</dbReference>
<organism evidence="6 7">
    <name type="scientific">Trinickia symbiotica</name>
    <dbReference type="NCBI Taxonomy" id="863227"/>
    <lineage>
        <taxon>Bacteria</taxon>
        <taxon>Pseudomonadati</taxon>
        <taxon>Pseudomonadota</taxon>
        <taxon>Betaproteobacteria</taxon>
        <taxon>Burkholderiales</taxon>
        <taxon>Burkholderiaceae</taxon>
        <taxon>Trinickia</taxon>
    </lineage>
</organism>
<dbReference type="GO" id="GO:0003677">
    <property type="term" value="F:DNA binding"/>
    <property type="evidence" value="ECO:0007669"/>
    <property type="project" value="UniProtKB-KW"/>
</dbReference>
<dbReference type="Gene3D" id="1.10.10.10">
    <property type="entry name" value="Winged helix-like DNA-binding domain superfamily/Winged helix DNA-binding domain"/>
    <property type="match status" value="1"/>
</dbReference>
<evidence type="ECO:0000313" key="7">
    <source>
        <dbReference type="Proteomes" id="UP000240638"/>
    </source>
</evidence>
<comment type="caution">
    <text evidence="6">The sequence shown here is derived from an EMBL/GenBank/DDBJ whole genome shotgun (WGS) entry which is preliminary data.</text>
</comment>
<dbReference type="InterPro" id="IPR036390">
    <property type="entry name" value="WH_DNA-bd_sf"/>
</dbReference>
<dbReference type="InterPro" id="IPR050950">
    <property type="entry name" value="HTH-type_LysR_regulators"/>
</dbReference>
<dbReference type="Proteomes" id="UP000240638">
    <property type="component" value="Unassembled WGS sequence"/>
</dbReference>
<dbReference type="PANTHER" id="PTHR30419:SF8">
    <property type="entry name" value="NITROGEN ASSIMILATION TRANSCRIPTIONAL ACTIVATOR-RELATED"/>
    <property type="match status" value="1"/>
</dbReference>
<dbReference type="InterPro" id="IPR036388">
    <property type="entry name" value="WH-like_DNA-bd_sf"/>
</dbReference>
<evidence type="ECO:0000256" key="3">
    <source>
        <dbReference type="ARBA" id="ARBA00023125"/>
    </source>
</evidence>
<dbReference type="Pfam" id="PF03466">
    <property type="entry name" value="LysR_substrate"/>
    <property type="match status" value="1"/>
</dbReference>
<protein>
    <submittedName>
        <fullName evidence="6">LysR family transcriptional regulator</fullName>
    </submittedName>
</protein>
<dbReference type="GO" id="GO:0005829">
    <property type="term" value="C:cytosol"/>
    <property type="evidence" value="ECO:0007669"/>
    <property type="project" value="TreeGrafter"/>
</dbReference>
<evidence type="ECO:0000256" key="4">
    <source>
        <dbReference type="ARBA" id="ARBA00023163"/>
    </source>
</evidence>
<dbReference type="EMBL" id="PYUC01000001">
    <property type="protein sequence ID" value="PTB22346.1"/>
    <property type="molecule type" value="Genomic_DNA"/>
</dbReference>
<dbReference type="PROSITE" id="PS50931">
    <property type="entry name" value="HTH_LYSR"/>
    <property type="match status" value="1"/>
</dbReference>
<keyword evidence="3" id="KW-0238">DNA-binding</keyword>
<name>A0A2T3Y0Q9_9BURK</name>
<accession>A0A2T3Y0Q9</accession>
<dbReference type="AlphaFoldDB" id="A0A2T3Y0Q9"/>
<proteinExistence type="inferred from homology"/>
<sequence>MIPPFSTLQGRLRMQHLRLLIAVEERGSLRQAADVLALTQPAVTKMLRDMETLLGVTLFERHVRGLRPTRFGAAATRYAKLVFSDMAGLRDELAALESGKVGKVRVGAVMAPTPVLLAEVIRRLKRDHPLLDVSVQVDTSDVLVPMLERDQVDVVLGRVPEGWDNSLLEFEHLSDEGLAIVVGHDHPLLKRRKLSLEELVAFPWILQPRPSPMRTLVDLSFADAGLAPPPSTIETAAVLMTTSLLPGSDLIAVLPSSVAGYYAQLDVLKVLPVRLPRELGPYGIVTRRGRALSASMSLLFDTLRAAAAEGLA</sequence>
<dbReference type="PANTHER" id="PTHR30419">
    <property type="entry name" value="HTH-TYPE TRANSCRIPTIONAL REGULATOR YBHD"/>
    <property type="match status" value="1"/>
</dbReference>
<dbReference type="Pfam" id="PF00126">
    <property type="entry name" value="HTH_1"/>
    <property type="match status" value="1"/>
</dbReference>
<keyword evidence="2" id="KW-0805">Transcription regulation</keyword>
<dbReference type="GO" id="GO:0003700">
    <property type="term" value="F:DNA-binding transcription factor activity"/>
    <property type="evidence" value="ECO:0007669"/>
    <property type="project" value="InterPro"/>
</dbReference>
<evidence type="ECO:0000256" key="1">
    <source>
        <dbReference type="ARBA" id="ARBA00009437"/>
    </source>
</evidence>
<dbReference type="Gene3D" id="3.40.190.290">
    <property type="match status" value="1"/>
</dbReference>